<dbReference type="Proteomes" id="UP000317410">
    <property type="component" value="Unassembled WGS sequence"/>
</dbReference>
<evidence type="ECO:0008006" key="5">
    <source>
        <dbReference type="Google" id="ProtNLM"/>
    </source>
</evidence>
<reference evidence="3 4" key="1">
    <citation type="submission" date="2019-06" db="EMBL/GenBank/DDBJ databases">
        <title>Whole genome shotgun sequence of Microbacterium liquefaciens NBRC 15037.</title>
        <authorList>
            <person name="Hosoyama A."/>
            <person name="Uohara A."/>
            <person name="Ohji S."/>
            <person name="Ichikawa N."/>
        </authorList>
    </citation>
    <scope>NUCLEOTIDE SEQUENCE [LARGE SCALE GENOMIC DNA]</scope>
    <source>
        <strain evidence="3 4">NBRC 15037</strain>
    </source>
</reference>
<keyword evidence="2" id="KW-0732">Signal</keyword>
<dbReference type="RefSeq" id="WP_141386573.1">
    <property type="nucleotide sequence ID" value="NZ_BJNQ01000009.1"/>
</dbReference>
<feature type="signal peptide" evidence="2">
    <location>
        <begin position="1"/>
        <end position="24"/>
    </location>
</feature>
<dbReference type="EMBL" id="BJNQ01000009">
    <property type="protein sequence ID" value="GEC75495.1"/>
    <property type="molecule type" value="Genomic_DNA"/>
</dbReference>
<dbReference type="AlphaFoldDB" id="A0A4Y4B4I9"/>
<comment type="caution">
    <text evidence="3">The sequence shown here is derived from an EMBL/GenBank/DDBJ whole genome shotgun (WGS) entry which is preliminary data.</text>
</comment>
<evidence type="ECO:0000313" key="3">
    <source>
        <dbReference type="EMBL" id="GEC75495.1"/>
    </source>
</evidence>
<feature type="region of interest" description="Disordered" evidence="1">
    <location>
        <begin position="186"/>
        <end position="213"/>
    </location>
</feature>
<sequence length="213" mass="22692">MAKRWRITAAMAVLALGLTGCTNEGDGMVTPTGDELVAQAKQHYLDYREVTNGVQALIFEGPWEAPGGSFGMEPSGAGCPDGSYKFSLARSTEVDPAQHAERSLAVQKYLTDAGYELDGMDLGSGETQSSDVIVREQGDFSLLTVTFITNGNVLVTATTKCWPGDRYELGDLLFGDANLSEGYLPREESPSDPLFFGVTPGEPAFGPTPTPTP</sequence>
<protein>
    <recommendedName>
        <fullName evidence="5">Lipoprotein</fullName>
    </recommendedName>
</protein>
<dbReference type="PROSITE" id="PS51257">
    <property type="entry name" value="PROKAR_LIPOPROTEIN"/>
    <property type="match status" value="1"/>
</dbReference>
<feature type="chain" id="PRO_5038881754" description="Lipoprotein" evidence="2">
    <location>
        <begin position="25"/>
        <end position="213"/>
    </location>
</feature>
<evidence type="ECO:0000313" key="4">
    <source>
        <dbReference type="Proteomes" id="UP000317410"/>
    </source>
</evidence>
<evidence type="ECO:0000256" key="2">
    <source>
        <dbReference type="SAM" id="SignalP"/>
    </source>
</evidence>
<evidence type="ECO:0000256" key="1">
    <source>
        <dbReference type="SAM" id="MobiDB-lite"/>
    </source>
</evidence>
<organism evidence="3 4">
    <name type="scientific">Microbacterium maritypicum</name>
    <name type="common">Microbacterium liquefaciens</name>
    <dbReference type="NCBI Taxonomy" id="33918"/>
    <lineage>
        <taxon>Bacteria</taxon>
        <taxon>Bacillati</taxon>
        <taxon>Actinomycetota</taxon>
        <taxon>Actinomycetes</taxon>
        <taxon>Micrococcales</taxon>
        <taxon>Microbacteriaceae</taxon>
        <taxon>Microbacterium</taxon>
    </lineage>
</organism>
<name>A0A4Y4B4I9_MICMQ</name>
<accession>A0A4Y4B4I9</accession>
<gene>
    <name evidence="3" type="ORF">MLI01_16400</name>
</gene>
<proteinExistence type="predicted"/>